<protein>
    <recommendedName>
        <fullName evidence="4">Transmembrane protein 265</fullName>
    </recommendedName>
</protein>
<feature type="transmembrane region" description="Helical" evidence="1">
    <location>
        <begin position="53"/>
        <end position="74"/>
    </location>
</feature>
<dbReference type="AlphaFoldDB" id="A0A8T2ISL5"/>
<evidence type="ECO:0000313" key="2">
    <source>
        <dbReference type="EMBL" id="KAG8433441.1"/>
    </source>
</evidence>
<evidence type="ECO:0000256" key="1">
    <source>
        <dbReference type="SAM" id="Phobius"/>
    </source>
</evidence>
<comment type="caution">
    <text evidence="2">The sequence shown here is derived from an EMBL/GenBank/DDBJ whole genome shotgun (WGS) entry which is preliminary data.</text>
</comment>
<organism evidence="2 3">
    <name type="scientific">Hymenochirus boettgeri</name>
    <name type="common">Congo dwarf clawed frog</name>
    <dbReference type="NCBI Taxonomy" id="247094"/>
    <lineage>
        <taxon>Eukaryota</taxon>
        <taxon>Metazoa</taxon>
        <taxon>Chordata</taxon>
        <taxon>Craniata</taxon>
        <taxon>Vertebrata</taxon>
        <taxon>Euteleostomi</taxon>
        <taxon>Amphibia</taxon>
        <taxon>Batrachia</taxon>
        <taxon>Anura</taxon>
        <taxon>Pipoidea</taxon>
        <taxon>Pipidae</taxon>
        <taxon>Pipinae</taxon>
        <taxon>Hymenochirus</taxon>
    </lineage>
</organism>
<proteinExistence type="predicted"/>
<keyword evidence="3" id="KW-1185">Reference proteome</keyword>
<evidence type="ECO:0008006" key="4">
    <source>
        <dbReference type="Google" id="ProtNLM"/>
    </source>
</evidence>
<reference evidence="2" key="1">
    <citation type="thesis" date="2020" institute="ProQuest LLC" country="789 East Eisenhower Parkway, Ann Arbor, MI, USA">
        <title>Comparative Genomics and Chromosome Evolution.</title>
        <authorList>
            <person name="Mudd A.B."/>
        </authorList>
    </citation>
    <scope>NUCLEOTIDE SEQUENCE</scope>
    <source>
        <strain evidence="2">Female2</strain>
        <tissue evidence="2">Blood</tissue>
    </source>
</reference>
<keyword evidence="1" id="KW-0812">Transmembrane</keyword>
<keyword evidence="1" id="KW-0472">Membrane</keyword>
<gene>
    <name evidence="2" type="ORF">GDO86_017644</name>
</gene>
<dbReference type="Proteomes" id="UP000812440">
    <property type="component" value="Chromosome 9"/>
</dbReference>
<accession>A0A8T2ISL5</accession>
<sequence length="125" mass="13534">MTERRDPQVLLVNGGVTEEAYVLIEPNLSPTPISSSAQSKPRSSALSCTPRHLAILSIVCGFSCVGIKALLLAVKAENESDEKTCHHLSRSSRRWSVLSICLFLGTLISLPILLVLMSYILAVAE</sequence>
<dbReference type="EMBL" id="JAACNH010000009">
    <property type="protein sequence ID" value="KAG8433441.1"/>
    <property type="molecule type" value="Genomic_DNA"/>
</dbReference>
<keyword evidence="1" id="KW-1133">Transmembrane helix</keyword>
<evidence type="ECO:0000313" key="3">
    <source>
        <dbReference type="Proteomes" id="UP000812440"/>
    </source>
</evidence>
<name>A0A8T2ISL5_9PIPI</name>
<feature type="transmembrane region" description="Helical" evidence="1">
    <location>
        <begin position="95"/>
        <end position="122"/>
    </location>
</feature>
<dbReference type="OrthoDB" id="9907795at2759"/>